<sequence length="265" mass="30756">MEGPLHSLRQPSLSCPVWQYTMIDETLPSEKELEKFFEKDVLCWEKANQVLQKTRAAKIKKRNKLKKTIQGAEVDKTIQALNDTQPLRTVDTVDELIQIAKETYGNYQRQRGTAKKIFLNIASYFERHSQVIDVFIQHEPKFTALVWGSIRYLLQVVVDCKEASEVTANGIFLVAQHAERWSRMAKSFGDRRGVEEATVDLYYHVLDFLHSAIERFRQDKLARIQASFFNNARQEFETKVAKLRDAAERLDKEVDWGDKEESKAA</sequence>
<gene>
    <name evidence="2" type="ORF">BFJ68_g15673</name>
</gene>
<dbReference type="AlphaFoldDB" id="A0A420PKS6"/>
<accession>A0A420PKS6</accession>
<protein>
    <recommendedName>
        <fullName evidence="1">DUF7708 domain-containing protein</fullName>
    </recommendedName>
</protein>
<dbReference type="Proteomes" id="UP000285860">
    <property type="component" value="Unassembled WGS sequence"/>
</dbReference>
<dbReference type="Pfam" id="PF24809">
    <property type="entry name" value="DUF7708"/>
    <property type="match status" value="1"/>
</dbReference>
<evidence type="ECO:0000313" key="3">
    <source>
        <dbReference type="Proteomes" id="UP000285860"/>
    </source>
</evidence>
<organism evidence="2 3">
    <name type="scientific">Fusarium oxysporum</name>
    <name type="common">Fusarium vascular wilt</name>
    <dbReference type="NCBI Taxonomy" id="5507"/>
    <lineage>
        <taxon>Eukaryota</taxon>
        <taxon>Fungi</taxon>
        <taxon>Dikarya</taxon>
        <taxon>Ascomycota</taxon>
        <taxon>Pezizomycotina</taxon>
        <taxon>Sordariomycetes</taxon>
        <taxon>Hypocreomycetidae</taxon>
        <taxon>Hypocreales</taxon>
        <taxon>Nectriaceae</taxon>
        <taxon>Fusarium</taxon>
        <taxon>Fusarium oxysporum species complex</taxon>
    </lineage>
</organism>
<name>A0A420PKS6_FUSOX</name>
<reference evidence="2 3" key="1">
    <citation type="journal article" date="2018" name="Sci. Rep.">
        <title>Characterisation of pathogen-specific regions and novel effector candidates in Fusarium oxysporum f. sp. cepae.</title>
        <authorList>
            <person name="Armitage A.D."/>
            <person name="Taylor A."/>
            <person name="Sobczyk M.K."/>
            <person name="Baxter L."/>
            <person name="Greenfield B.P."/>
            <person name="Bates H.J."/>
            <person name="Wilson F."/>
            <person name="Jackson A.C."/>
            <person name="Ott S."/>
            <person name="Harrison R.J."/>
            <person name="Clarkson J.P."/>
        </authorList>
    </citation>
    <scope>NUCLEOTIDE SEQUENCE [LARGE SCALE GENOMIC DNA]</scope>
    <source>
        <strain evidence="2 3">Fo_A28</strain>
    </source>
</reference>
<dbReference type="EMBL" id="MRCY01000174">
    <property type="protein sequence ID" value="RKK93127.1"/>
    <property type="molecule type" value="Genomic_DNA"/>
</dbReference>
<comment type="caution">
    <text evidence="2">The sequence shown here is derived from an EMBL/GenBank/DDBJ whole genome shotgun (WGS) entry which is preliminary data.</text>
</comment>
<evidence type="ECO:0000313" key="2">
    <source>
        <dbReference type="EMBL" id="RKK93127.1"/>
    </source>
</evidence>
<dbReference type="InterPro" id="IPR056125">
    <property type="entry name" value="DUF7708"/>
</dbReference>
<proteinExistence type="predicted"/>
<evidence type="ECO:0000259" key="1">
    <source>
        <dbReference type="Pfam" id="PF24809"/>
    </source>
</evidence>
<feature type="domain" description="DUF7708" evidence="1">
    <location>
        <begin position="119"/>
        <end position="260"/>
    </location>
</feature>